<sequence length="165" mass="19173">MTTPKNDYIHILGMAKSCIDLKGAKAQKVELDLLRILYAIEKLDEKTYGCLIVYDDKIKERVHTWIKKYQFDKNNHFEVITLSKKSDKDKLALQDEKKLNSSANLRHAIEAIPKENASGKIGEKLFEEALEKYIKEEFKIGEINKSNPPFGIKWDFYHKKETPAE</sequence>
<dbReference type="RefSeq" id="WP_151167087.1">
    <property type="nucleotide sequence ID" value="NZ_WACR01000004.1"/>
</dbReference>
<dbReference type="Proteomes" id="UP000435357">
    <property type="component" value="Unassembled WGS sequence"/>
</dbReference>
<dbReference type="EMBL" id="WACR01000004">
    <property type="protein sequence ID" value="KAB1064768.1"/>
    <property type="molecule type" value="Genomic_DNA"/>
</dbReference>
<accession>A0A6N6M7Y7</accession>
<evidence type="ECO:0000313" key="1">
    <source>
        <dbReference type="EMBL" id="KAB1064768.1"/>
    </source>
</evidence>
<name>A0A6N6M7Y7_9FLAO</name>
<evidence type="ECO:0000313" key="2">
    <source>
        <dbReference type="Proteomes" id="UP000435357"/>
    </source>
</evidence>
<reference evidence="1 2" key="1">
    <citation type="submission" date="2019-09" db="EMBL/GenBank/DDBJ databases">
        <title>Genomes of Cryomorphaceae.</title>
        <authorList>
            <person name="Bowman J.P."/>
        </authorList>
    </citation>
    <scope>NUCLEOTIDE SEQUENCE [LARGE SCALE GENOMIC DNA]</scope>
    <source>
        <strain evidence="1 2">KCTC 52047</strain>
    </source>
</reference>
<keyword evidence="2" id="KW-1185">Reference proteome</keyword>
<organism evidence="1 2">
    <name type="scientific">Salibacter halophilus</name>
    <dbReference type="NCBI Taxonomy" id="1803916"/>
    <lineage>
        <taxon>Bacteria</taxon>
        <taxon>Pseudomonadati</taxon>
        <taxon>Bacteroidota</taxon>
        <taxon>Flavobacteriia</taxon>
        <taxon>Flavobacteriales</taxon>
        <taxon>Salibacteraceae</taxon>
        <taxon>Salibacter</taxon>
    </lineage>
</organism>
<gene>
    <name evidence="1" type="ORF">F3059_05270</name>
</gene>
<protein>
    <submittedName>
        <fullName evidence="1">Uncharacterized protein</fullName>
    </submittedName>
</protein>
<comment type="caution">
    <text evidence="1">The sequence shown here is derived from an EMBL/GenBank/DDBJ whole genome shotgun (WGS) entry which is preliminary data.</text>
</comment>
<proteinExistence type="predicted"/>
<dbReference type="AlphaFoldDB" id="A0A6N6M7Y7"/>